<feature type="compositionally biased region" description="Basic and acidic residues" evidence="1">
    <location>
        <begin position="41"/>
        <end position="52"/>
    </location>
</feature>
<gene>
    <name evidence="2" type="ORF">BJG266_LOCUS18857</name>
    <name evidence="3" type="ORF">QVE165_LOCUS23881</name>
</gene>
<dbReference type="Proteomes" id="UP000663877">
    <property type="component" value="Unassembled WGS sequence"/>
</dbReference>
<dbReference type="EMBL" id="CAJNOM010000164">
    <property type="protein sequence ID" value="CAF1166736.1"/>
    <property type="molecule type" value="Genomic_DNA"/>
</dbReference>
<sequence>MYKSHDTYLNDDIESQHPCTSHIELNNLKLYEDSPPQTTGSDHRSESDRTSDNRSSNTADAENKHIPRSPVPTTENSKNFTRMRRMHHMPEEIEKHYGVRPSKEGEKVVWYFDKKHALWLARAIERGCIKDRGVRKTVEKIEAAEIIPNDQSEETRLFRYYLNEAKEKNDAVFLLRAYTLDCFFYRHLNIYMATGNAKKVYKKLCHKWSGYYTGVLMRNPALKDYHYRGITYRGMLITHEDVEIYEIGALFVNKAFLSTSKSYEVAMRFSMPLNPSTSKISVIIIYEIRNRTSALDIGHLSIFPEEEEVLMMPGCLFQVMSINTDRISTDADRITTTIYVKQISNV</sequence>
<dbReference type="EMBL" id="CAJNOI010000098">
    <property type="protein sequence ID" value="CAF1055459.1"/>
    <property type="molecule type" value="Genomic_DNA"/>
</dbReference>
<organism evidence="3 4">
    <name type="scientific">Adineta steineri</name>
    <dbReference type="NCBI Taxonomy" id="433720"/>
    <lineage>
        <taxon>Eukaryota</taxon>
        <taxon>Metazoa</taxon>
        <taxon>Spiralia</taxon>
        <taxon>Gnathifera</taxon>
        <taxon>Rotifera</taxon>
        <taxon>Eurotatoria</taxon>
        <taxon>Bdelloidea</taxon>
        <taxon>Adinetida</taxon>
        <taxon>Adinetidae</taxon>
        <taxon>Adineta</taxon>
    </lineage>
</organism>
<evidence type="ECO:0008006" key="5">
    <source>
        <dbReference type="Google" id="ProtNLM"/>
    </source>
</evidence>
<dbReference type="Gene3D" id="3.90.176.10">
    <property type="entry name" value="Toxin ADP-ribosyltransferase, Chain A, domain 1"/>
    <property type="match status" value="1"/>
</dbReference>
<dbReference type="SUPFAM" id="SSF56399">
    <property type="entry name" value="ADP-ribosylation"/>
    <property type="match status" value="1"/>
</dbReference>
<accession>A0A814TTV4</accession>
<feature type="compositionally biased region" description="Polar residues" evidence="1">
    <location>
        <begin position="71"/>
        <end position="80"/>
    </location>
</feature>
<comment type="caution">
    <text evidence="3">The sequence shown here is derived from an EMBL/GenBank/DDBJ whole genome shotgun (WGS) entry which is preliminary data.</text>
</comment>
<feature type="region of interest" description="Disordered" evidence="1">
    <location>
        <begin position="31"/>
        <end position="81"/>
    </location>
</feature>
<dbReference type="PROSITE" id="PS51996">
    <property type="entry name" value="TR_MART"/>
    <property type="match status" value="1"/>
</dbReference>
<name>A0A814TTV4_9BILA</name>
<reference evidence="3" key="1">
    <citation type="submission" date="2021-02" db="EMBL/GenBank/DDBJ databases">
        <authorList>
            <person name="Nowell W R."/>
        </authorList>
    </citation>
    <scope>NUCLEOTIDE SEQUENCE</scope>
</reference>
<keyword evidence="4" id="KW-1185">Reference proteome</keyword>
<evidence type="ECO:0000313" key="4">
    <source>
        <dbReference type="Proteomes" id="UP000663832"/>
    </source>
</evidence>
<evidence type="ECO:0000313" key="3">
    <source>
        <dbReference type="EMBL" id="CAF1166736.1"/>
    </source>
</evidence>
<protein>
    <recommendedName>
        <fullName evidence="5">NAD(P)(+)--arginine ADP-ribosyltransferase</fullName>
    </recommendedName>
</protein>
<evidence type="ECO:0000256" key="1">
    <source>
        <dbReference type="SAM" id="MobiDB-lite"/>
    </source>
</evidence>
<proteinExistence type="predicted"/>
<dbReference type="AlphaFoldDB" id="A0A814TTV4"/>
<dbReference type="Proteomes" id="UP000663832">
    <property type="component" value="Unassembled WGS sequence"/>
</dbReference>
<dbReference type="OrthoDB" id="423533at2759"/>
<evidence type="ECO:0000313" key="2">
    <source>
        <dbReference type="EMBL" id="CAF1055459.1"/>
    </source>
</evidence>